<reference evidence="1" key="1">
    <citation type="submission" date="2014-07" db="EMBL/GenBank/DDBJ databases">
        <authorList>
            <person name="Martin A.A"/>
            <person name="De Silva N."/>
        </authorList>
    </citation>
    <scope>NUCLEOTIDE SEQUENCE</scope>
</reference>
<evidence type="ECO:0000313" key="2">
    <source>
        <dbReference type="WBParaSite" id="SVE_0647400.1"/>
    </source>
</evidence>
<dbReference type="AlphaFoldDB" id="A0A0K0FCA9"/>
<keyword evidence="1" id="KW-1185">Reference proteome</keyword>
<sequence length="76" mass="8708">MLVLKYIRSSCEEVKILKEPEFDEQRHYENKKKCGVTSTLTTKIKCFLNFNKFSFIVTVTSNAFKHGALGLGVKGY</sequence>
<reference evidence="2" key="2">
    <citation type="submission" date="2015-08" db="UniProtKB">
        <authorList>
            <consortium name="WormBaseParasite"/>
        </authorList>
    </citation>
    <scope>IDENTIFICATION</scope>
</reference>
<organism evidence="1 2">
    <name type="scientific">Strongyloides venezuelensis</name>
    <name type="common">Threadworm</name>
    <dbReference type="NCBI Taxonomy" id="75913"/>
    <lineage>
        <taxon>Eukaryota</taxon>
        <taxon>Metazoa</taxon>
        <taxon>Ecdysozoa</taxon>
        <taxon>Nematoda</taxon>
        <taxon>Chromadorea</taxon>
        <taxon>Rhabditida</taxon>
        <taxon>Tylenchina</taxon>
        <taxon>Panagrolaimomorpha</taxon>
        <taxon>Strongyloidoidea</taxon>
        <taxon>Strongyloididae</taxon>
        <taxon>Strongyloides</taxon>
    </lineage>
</organism>
<name>A0A0K0FCA9_STRVS</name>
<dbReference type="Proteomes" id="UP000035680">
    <property type="component" value="Unassembled WGS sequence"/>
</dbReference>
<protein>
    <submittedName>
        <fullName evidence="2">Uncharacterized protein</fullName>
    </submittedName>
</protein>
<proteinExistence type="predicted"/>
<evidence type="ECO:0000313" key="1">
    <source>
        <dbReference type="Proteomes" id="UP000035680"/>
    </source>
</evidence>
<dbReference type="WBParaSite" id="SVE_0647400.1">
    <property type="protein sequence ID" value="SVE_0647400.1"/>
    <property type="gene ID" value="SVE_0647400"/>
</dbReference>
<accession>A0A0K0FCA9</accession>